<reference evidence="3" key="2">
    <citation type="journal article" date="2017" name="Nat. Plants">
        <title>The Aegilops tauschii genome reveals multiple impacts of transposons.</title>
        <authorList>
            <person name="Zhao G."/>
            <person name="Zou C."/>
            <person name="Li K."/>
            <person name="Wang K."/>
            <person name="Li T."/>
            <person name="Gao L."/>
            <person name="Zhang X."/>
            <person name="Wang H."/>
            <person name="Yang Z."/>
            <person name="Liu X."/>
            <person name="Jiang W."/>
            <person name="Mao L."/>
            <person name="Kong X."/>
            <person name="Jiao Y."/>
            <person name="Jia J."/>
        </authorList>
    </citation>
    <scope>NUCLEOTIDE SEQUENCE [LARGE SCALE GENOMIC DNA]</scope>
    <source>
        <strain evidence="3">cv. AL8/78</strain>
    </source>
</reference>
<dbReference type="Proteomes" id="UP000015105">
    <property type="component" value="Chromosome 1D"/>
</dbReference>
<accession>A0A452YDT2</accession>
<evidence type="ECO:0000313" key="2">
    <source>
        <dbReference type="EnsemblPlants" id="AET1Gv20384700.6"/>
    </source>
</evidence>
<reference evidence="2" key="4">
    <citation type="submission" date="2019-03" db="UniProtKB">
        <authorList>
            <consortium name="EnsemblPlants"/>
        </authorList>
    </citation>
    <scope>IDENTIFICATION</scope>
</reference>
<dbReference type="AlphaFoldDB" id="A0A452YDT2"/>
<name>A0A452YDT2_AEGTS</name>
<reference evidence="3" key="1">
    <citation type="journal article" date="2014" name="Science">
        <title>Ancient hybridizations among the ancestral genomes of bread wheat.</title>
        <authorList>
            <consortium name="International Wheat Genome Sequencing Consortium,"/>
            <person name="Marcussen T."/>
            <person name="Sandve S.R."/>
            <person name="Heier L."/>
            <person name="Spannagl M."/>
            <person name="Pfeifer M."/>
            <person name="Jakobsen K.S."/>
            <person name="Wulff B.B."/>
            <person name="Steuernagel B."/>
            <person name="Mayer K.F."/>
            <person name="Olsen O.A."/>
        </authorList>
    </citation>
    <scope>NUCLEOTIDE SEQUENCE [LARGE SCALE GENOMIC DNA]</scope>
    <source>
        <strain evidence="3">cv. AL8/78</strain>
    </source>
</reference>
<dbReference type="EnsemblPlants" id="AET1Gv20384700.6">
    <property type="protein sequence ID" value="AET1Gv20384700.6"/>
    <property type="gene ID" value="AET1Gv20384700"/>
</dbReference>
<feature type="region of interest" description="Disordered" evidence="1">
    <location>
        <begin position="1"/>
        <end position="43"/>
    </location>
</feature>
<protein>
    <submittedName>
        <fullName evidence="2">Uncharacterized protein</fullName>
    </submittedName>
</protein>
<keyword evidence="3" id="KW-1185">Reference proteome</keyword>
<evidence type="ECO:0000313" key="3">
    <source>
        <dbReference type="Proteomes" id="UP000015105"/>
    </source>
</evidence>
<feature type="region of interest" description="Disordered" evidence="1">
    <location>
        <begin position="84"/>
        <end position="103"/>
    </location>
</feature>
<reference evidence="2" key="3">
    <citation type="journal article" date="2017" name="Nature">
        <title>Genome sequence of the progenitor of the wheat D genome Aegilops tauschii.</title>
        <authorList>
            <person name="Luo M.C."/>
            <person name="Gu Y.Q."/>
            <person name="Puiu D."/>
            <person name="Wang H."/>
            <person name="Twardziok S.O."/>
            <person name="Deal K.R."/>
            <person name="Huo N."/>
            <person name="Zhu T."/>
            <person name="Wang L."/>
            <person name="Wang Y."/>
            <person name="McGuire P.E."/>
            <person name="Liu S."/>
            <person name="Long H."/>
            <person name="Ramasamy R.K."/>
            <person name="Rodriguez J.C."/>
            <person name="Van S.L."/>
            <person name="Yuan L."/>
            <person name="Wang Z."/>
            <person name="Xia Z."/>
            <person name="Xiao L."/>
            <person name="Anderson O.D."/>
            <person name="Ouyang S."/>
            <person name="Liang Y."/>
            <person name="Zimin A.V."/>
            <person name="Pertea G."/>
            <person name="Qi P."/>
            <person name="Bennetzen J.L."/>
            <person name="Dai X."/>
            <person name="Dawson M.W."/>
            <person name="Muller H.G."/>
            <person name="Kugler K."/>
            <person name="Rivarola-Duarte L."/>
            <person name="Spannagl M."/>
            <person name="Mayer K.F.X."/>
            <person name="Lu F.H."/>
            <person name="Bevan M.W."/>
            <person name="Leroy P."/>
            <person name="Li P."/>
            <person name="You F.M."/>
            <person name="Sun Q."/>
            <person name="Liu Z."/>
            <person name="Lyons E."/>
            <person name="Wicker T."/>
            <person name="Salzberg S.L."/>
            <person name="Devos K.M."/>
            <person name="Dvorak J."/>
        </authorList>
    </citation>
    <scope>NUCLEOTIDE SEQUENCE [LARGE SCALE GENOMIC DNA]</scope>
    <source>
        <strain evidence="2">cv. AL8/78</strain>
    </source>
</reference>
<sequence length="138" mass="16126">MASAHRRSRRRRARRRVHRTRDLPQPSTVGWPPPHAHRRWTARKLVRPPSSQRLCKPGGRLSVDVLHCPVLLLIEQSTLILSPPPPTRSWRRRHPSPRLHPSACPPPLPRPLLLFLGFRRHSRCKLRRLLLVARVVCR</sequence>
<proteinExistence type="predicted"/>
<reference evidence="2" key="5">
    <citation type="journal article" date="2021" name="G3 (Bethesda)">
        <title>Aegilops tauschii genome assembly Aet v5.0 features greater sequence contiguity and improved annotation.</title>
        <authorList>
            <person name="Wang L."/>
            <person name="Zhu T."/>
            <person name="Rodriguez J.C."/>
            <person name="Deal K.R."/>
            <person name="Dubcovsky J."/>
            <person name="McGuire P.E."/>
            <person name="Lux T."/>
            <person name="Spannagl M."/>
            <person name="Mayer K.F.X."/>
            <person name="Baldrich P."/>
            <person name="Meyers B.C."/>
            <person name="Huo N."/>
            <person name="Gu Y.Q."/>
            <person name="Zhou H."/>
            <person name="Devos K.M."/>
            <person name="Bennetzen J.L."/>
            <person name="Unver T."/>
            <person name="Budak H."/>
            <person name="Gulick P.J."/>
            <person name="Galiba G."/>
            <person name="Kalapos B."/>
            <person name="Nelson D.R."/>
            <person name="Li P."/>
            <person name="You F.M."/>
            <person name="Luo M.C."/>
            <person name="Dvorak J."/>
        </authorList>
    </citation>
    <scope>NUCLEOTIDE SEQUENCE [LARGE SCALE GENOMIC DNA]</scope>
    <source>
        <strain evidence="2">cv. AL8/78</strain>
    </source>
</reference>
<feature type="compositionally biased region" description="Basic residues" evidence="1">
    <location>
        <begin position="1"/>
        <end position="19"/>
    </location>
</feature>
<organism evidence="2 3">
    <name type="scientific">Aegilops tauschii subsp. strangulata</name>
    <name type="common">Goatgrass</name>
    <dbReference type="NCBI Taxonomy" id="200361"/>
    <lineage>
        <taxon>Eukaryota</taxon>
        <taxon>Viridiplantae</taxon>
        <taxon>Streptophyta</taxon>
        <taxon>Embryophyta</taxon>
        <taxon>Tracheophyta</taxon>
        <taxon>Spermatophyta</taxon>
        <taxon>Magnoliopsida</taxon>
        <taxon>Liliopsida</taxon>
        <taxon>Poales</taxon>
        <taxon>Poaceae</taxon>
        <taxon>BOP clade</taxon>
        <taxon>Pooideae</taxon>
        <taxon>Triticodae</taxon>
        <taxon>Triticeae</taxon>
        <taxon>Triticinae</taxon>
        <taxon>Aegilops</taxon>
    </lineage>
</organism>
<dbReference type="Gramene" id="AET1Gv20384700.6">
    <property type="protein sequence ID" value="AET1Gv20384700.6"/>
    <property type="gene ID" value="AET1Gv20384700"/>
</dbReference>
<evidence type="ECO:0000256" key="1">
    <source>
        <dbReference type="SAM" id="MobiDB-lite"/>
    </source>
</evidence>